<feature type="compositionally biased region" description="Low complexity" evidence="3">
    <location>
        <begin position="1045"/>
        <end position="1060"/>
    </location>
</feature>
<feature type="region of interest" description="Disordered" evidence="3">
    <location>
        <begin position="757"/>
        <end position="960"/>
    </location>
</feature>
<feature type="compositionally biased region" description="Low complexity" evidence="3">
    <location>
        <begin position="824"/>
        <end position="834"/>
    </location>
</feature>
<feature type="compositionally biased region" description="Low complexity" evidence="3">
    <location>
        <begin position="306"/>
        <end position="324"/>
    </location>
</feature>
<feature type="compositionally biased region" description="Low complexity" evidence="3">
    <location>
        <begin position="576"/>
        <end position="640"/>
    </location>
</feature>
<evidence type="ECO:0000256" key="2">
    <source>
        <dbReference type="ARBA" id="ARBA00022737"/>
    </source>
</evidence>
<keyword evidence="2" id="KW-0677">Repeat</keyword>
<accession>A0AAD3DI36</accession>
<dbReference type="InterPro" id="IPR052201">
    <property type="entry name" value="LRR-containing_regulator"/>
</dbReference>
<feature type="compositionally biased region" description="Low complexity" evidence="3">
    <location>
        <begin position="909"/>
        <end position="919"/>
    </location>
</feature>
<feature type="compositionally biased region" description="Low complexity" evidence="3">
    <location>
        <begin position="781"/>
        <end position="801"/>
    </location>
</feature>
<comment type="caution">
    <text evidence="4">The sequence shown here is derived from an EMBL/GenBank/DDBJ whole genome shotgun (WGS) entry which is preliminary data.</text>
</comment>
<dbReference type="InterPro" id="IPR032675">
    <property type="entry name" value="LRR_dom_sf"/>
</dbReference>
<evidence type="ECO:0000256" key="1">
    <source>
        <dbReference type="ARBA" id="ARBA00004430"/>
    </source>
</evidence>
<dbReference type="SUPFAM" id="SSF52047">
    <property type="entry name" value="RNI-like"/>
    <property type="match status" value="1"/>
</dbReference>
<dbReference type="AlphaFoldDB" id="A0AAD3DI36"/>
<comment type="subcellular location">
    <subcellularLocation>
        <location evidence="1">Cytoplasm</location>
        <location evidence="1">Cytoskeleton</location>
        <location evidence="1">Cilium axoneme</location>
    </subcellularLocation>
</comment>
<dbReference type="PANTHER" id="PTHR24111:SF3">
    <property type="entry name" value="LEUCINE-RICH REPEAT-CONTAINING PROTEIN 73"/>
    <property type="match status" value="1"/>
</dbReference>
<dbReference type="EMBL" id="BMAR01000003">
    <property type="protein sequence ID" value="GFR42251.1"/>
    <property type="molecule type" value="Genomic_DNA"/>
</dbReference>
<evidence type="ECO:0000313" key="5">
    <source>
        <dbReference type="Proteomes" id="UP001054857"/>
    </source>
</evidence>
<dbReference type="Proteomes" id="UP001054857">
    <property type="component" value="Unassembled WGS sequence"/>
</dbReference>
<feature type="compositionally biased region" description="Basic and acidic residues" evidence="3">
    <location>
        <begin position="1027"/>
        <end position="1041"/>
    </location>
</feature>
<feature type="region of interest" description="Disordered" evidence="3">
    <location>
        <begin position="302"/>
        <end position="324"/>
    </location>
</feature>
<dbReference type="Gene3D" id="3.80.10.10">
    <property type="entry name" value="Ribonuclease Inhibitor"/>
    <property type="match status" value="1"/>
</dbReference>
<gene>
    <name evidence="4" type="ORF">Agub_g3146</name>
</gene>
<evidence type="ECO:0000313" key="4">
    <source>
        <dbReference type="EMBL" id="GFR42251.1"/>
    </source>
</evidence>
<organism evidence="4 5">
    <name type="scientific">Astrephomene gubernaculifera</name>
    <dbReference type="NCBI Taxonomy" id="47775"/>
    <lineage>
        <taxon>Eukaryota</taxon>
        <taxon>Viridiplantae</taxon>
        <taxon>Chlorophyta</taxon>
        <taxon>core chlorophytes</taxon>
        <taxon>Chlorophyceae</taxon>
        <taxon>CS clade</taxon>
        <taxon>Chlamydomonadales</taxon>
        <taxon>Astrephomenaceae</taxon>
        <taxon>Astrephomene</taxon>
    </lineage>
</organism>
<dbReference type="SMART" id="SM00368">
    <property type="entry name" value="LRR_RI"/>
    <property type="match status" value="3"/>
</dbReference>
<feature type="region of interest" description="Disordered" evidence="3">
    <location>
        <begin position="350"/>
        <end position="412"/>
    </location>
</feature>
<protein>
    <submittedName>
        <fullName evidence="4">Uncharacterized protein</fullName>
    </submittedName>
</protein>
<dbReference type="PANTHER" id="PTHR24111">
    <property type="entry name" value="LEUCINE-RICH REPEAT-CONTAINING PROTEIN 34"/>
    <property type="match status" value="1"/>
</dbReference>
<feature type="compositionally biased region" description="Polar residues" evidence="3">
    <location>
        <begin position="1061"/>
        <end position="1077"/>
    </location>
</feature>
<feature type="compositionally biased region" description="Low complexity" evidence="3">
    <location>
        <begin position="1016"/>
        <end position="1025"/>
    </location>
</feature>
<sequence>MDRLVDMLAGLQPLPPTRFVSHEGHIETEDWQRLVEVLGTNKEAVGIRLRGCGLTCFHARQLADALAGNTSLECLELPDNGIGEDGVKALVNILQANNSTLKSVDLSDNPCSTEALQVLQDLDALLKRNRVIKKLPKTPQLWTPRESGDVGSTPALGAALFFTPAQAFPSPTQQVNADSFCNLTPPAGLAMYGTAFNVEQRLQHLEEAEATIRSELEHARSFSSQSEMWQRKIDMAGQQIAAILSLVDSRNMTLETRLHTMERWRAGAEQAWADQSKVFEGMAAQLLGLQVRVQSLERHIGRPDASKAASDAPAAASAPLGSATSPVGAEALQQEVQALAERLRKLEGIVGDRNSEVEQHGPAAKPEASPETMCTPKLARGTEPGCRKPEPPELSFGLPNHRSLSSELGSDGVTPVLKGTALEAGAGRDCGSNNSPVAVGAEQRHSGKASPPPLQPPLRASVSPVHDRCKRSPPTVSDQRDQTFGRLSSNSATERDSHSRRRGSSPARSYDVDAGPSGQDERPRMAPLAVPVAAAQPHSTGFTLHRQPCQEGANAKHHSGSKRAGPAAGPMTTPEALTGSAFSSGAAATPYGVDSPRGSCSSPGTPPGSTFSVDAETVSLSVALANSAARPRAPGAATTTHGSPPTAAQRTREPGEGDGCWGSDPPRGRRQTQEESSESECSTPCRQQRAEGCGLAQQATSGQTERHSGAAIHPLRTSATSDAGQTQAFAAAATATPDPFSAPCLSVREWVDAAHKCATPPGVSAPARPSLDASTPTSKLSAPSGPISTGAAAGGPSPAHAQEASGATRHGRPSRPFNNNAPHSATSLTALAASMEGTERRSSQSASRGKASLVPPPQRPTAAAPSTASTASTRRVATRDSEQTHDQGPGNLTRAASLRGGDGAGSGAAGTKATATAPSVRSSIPSLKLGAAIPRSNGTVPPGTCATARPASTSSATHDCPMRLSTHRIRKSDDVVELNPAALAATLDGSSASEPRNVVPKLQLAGSTSKQQSTGAARAQRAASAHEPQDTAQVHDADKDQMSMSGEGELAAAANSAEALTTDSTPSHLGSRNSKTTGAGAGVAAAQKLQVHGSGGSMTGALVAKAASTTAKGVARYAAGDAAKASKRWM</sequence>
<dbReference type="Pfam" id="PF13516">
    <property type="entry name" value="LRR_6"/>
    <property type="match status" value="1"/>
</dbReference>
<feature type="compositionally biased region" description="Polar residues" evidence="3">
    <location>
        <begin position="1005"/>
        <end position="1015"/>
    </location>
</feature>
<dbReference type="GO" id="GO:0005930">
    <property type="term" value="C:axoneme"/>
    <property type="evidence" value="ECO:0007669"/>
    <property type="project" value="UniProtKB-SubCell"/>
</dbReference>
<keyword evidence="5" id="KW-1185">Reference proteome</keyword>
<proteinExistence type="predicted"/>
<feature type="compositionally biased region" description="Low complexity" evidence="3">
    <location>
        <begin position="526"/>
        <end position="535"/>
    </location>
</feature>
<reference evidence="4 5" key="1">
    <citation type="journal article" date="2021" name="Sci. Rep.">
        <title>Genome sequencing of the multicellular alga Astrephomene provides insights into convergent evolution of germ-soma differentiation.</title>
        <authorList>
            <person name="Yamashita S."/>
            <person name="Yamamoto K."/>
            <person name="Matsuzaki R."/>
            <person name="Suzuki S."/>
            <person name="Yamaguchi H."/>
            <person name="Hirooka S."/>
            <person name="Minakuchi Y."/>
            <person name="Miyagishima S."/>
            <person name="Kawachi M."/>
            <person name="Toyoda A."/>
            <person name="Nozaki H."/>
        </authorList>
    </citation>
    <scope>NUCLEOTIDE SEQUENCE [LARGE SCALE GENOMIC DNA]</scope>
    <source>
        <strain evidence="4 5">NIES-4017</strain>
    </source>
</reference>
<dbReference type="InterPro" id="IPR001611">
    <property type="entry name" value="Leu-rich_rpt"/>
</dbReference>
<feature type="region of interest" description="Disordered" evidence="3">
    <location>
        <begin position="1005"/>
        <end position="1081"/>
    </location>
</feature>
<feature type="compositionally biased region" description="Low complexity" evidence="3">
    <location>
        <begin position="944"/>
        <end position="957"/>
    </location>
</feature>
<feature type="compositionally biased region" description="Low complexity" evidence="3">
    <location>
        <begin position="860"/>
        <end position="875"/>
    </location>
</feature>
<feature type="region of interest" description="Disordered" evidence="3">
    <location>
        <begin position="424"/>
        <end position="724"/>
    </location>
</feature>
<evidence type="ECO:0000256" key="3">
    <source>
        <dbReference type="SAM" id="MobiDB-lite"/>
    </source>
</evidence>
<name>A0AAD3DI36_9CHLO</name>